<name>A0ABU3GN47_9SPHI</name>
<keyword evidence="2" id="KW-1185">Reference proteome</keyword>
<gene>
    <name evidence="1" type="ORF">QE417_000277</name>
</gene>
<sequence>MGEKRLLGCQLAMIDDNPLEHIIMEKLCQQTLVFADITNHSDARPMLNRLKEVLPDALGLPDIILIDLHMPEFNGWDFLHFNALYDSLSKRVQVYESAG</sequence>
<evidence type="ECO:0000313" key="2">
    <source>
        <dbReference type="Proteomes" id="UP001258315"/>
    </source>
</evidence>
<protein>
    <submittedName>
        <fullName evidence="1">CheY-like chemotaxis protein</fullName>
    </submittedName>
</protein>
<dbReference type="EMBL" id="JAVLVU010000001">
    <property type="protein sequence ID" value="MDT3401205.1"/>
    <property type="molecule type" value="Genomic_DNA"/>
</dbReference>
<dbReference type="InterPro" id="IPR011006">
    <property type="entry name" value="CheY-like_superfamily"/>
</dbReference>
<dbReference type="Gene3D" id="3.40.50.2300">
    <property type="match status" value="1"/>
</dbReference>
<reference evidence="2" key="1">
    <citation type="submission" date="2023-07" db="EMBL/GenBank/DDBJ databases">
        <title>Functional and genomic diversity of the sorghum phyllosphere microbiome.</title>
        <authorList>
            <person name="Shade A."/>
        </authorList>
    </citation>
    <scope>NUCLEOTIDE SEQUENCE [LARGE SCALE GENOMIC DNA]</scope>
    <source>
        <strain evidence="2">SORGH_AS_0422</strain>
    </source>
</reference>
<proteinExistence type="predicted"/>
<organism evidence="1 2">
    <name type="scientific">Mucilaginibacter terrae</name>
    <dbReference type="NCBI Taxonomy" id="1955052"/>
    <lineage>
        <taxon>Bacteria</taxon>
        <taxon>Pseudomonadati</taxon>
        <taxon>Bacteroidota</taxon>
        <taxon>Sphingobacteriia</taxon>
        <taxon>Sphingobacteriales</taxon>
        <taxon>Sphingobacteriaceae</taxon>
        <taxon>Mucilaginibacter</taxon>
    </lineage>
</organism>
<dbReference type="Proteomes" id="UP001258315">
    <property type="component" value="Unassembled WGS sequence"/>
</dbReference>
<evidence type="ECO:0000313" key="1">
    <source>
        <dbReference type="EMBL" id="MDT3401205.1"/>
    </source>
</evidence>
<comment type="caution">
    <text evidence="1">The sequence shown here is derived from an EMBL/GenBank/DDBJ whole genome shotgun (WGS) entry which is preliminary data.</text>
</comment>
<accession>A0ABU3GN47</accession>
<dbReference type="SUPFAM" id="SSF52172">
    <property type="entry name" value="CheY-like"/>
    <property type="match status" value="1"/>
</dbReference>